<proteinExistence type="predicted"/>
<evidence type="ECO:0008006" key="4">
    <source>
        <dbReference type="Google" id="ProtNLM"/>
    </source>
</evidence>
<evidence type="ECO:0000313" key="2">
    <source>
        <dbReference type="EMBL" id="GAA3669498.1"/>
    </source>
</evidence>
<gene>
    <name evidence="2" type="ORF">GCM10023081_04930</name>
</gene>
<sequence length="332" mass="36928">MSLTAPSPALSVLPPKHLAQDEWLPRAEAHRARVERFAAPFVERRMAGKKHPIEDFLFTYYTHKPGQLQRWHPGAGVVLEGPAAAERLAWKFYAPAGHDGGARAPRSARPGGEGAEGGSGAVLDAAEFASARAEAVRFARIILAGTAARPAQFSCFGLHEWAMAYRSAENGIRHEYLPLRLGAAGTDRVVEEHRIRCTHFDAFRFYAPQAAPLNELQPTRETQRELEQPGCLHANMDLYKWAYKLTPAVPSELLMDCFELAWEIRTMDMRASPYDLSDWGHAPIRIETAEGKAEYVRAQKRFAERADVLRARLLEVAEALSAPGSNHADKQK</sequence>
<dbReference type="Proteomes" id="UP001500752">
    <property type="component" value="Unassembled WGS sequence"/>
</dbReference>
<evidence type="ECO:0000256" key="1">
    <source>
        <dbReference type="SAM" id="MobiDB-lite"/>
    </source>
</evidence>
<feature type="region of interest" description="Disordered" evidence="1">
    <location>
        <begin position="99"/>
        <end position="118"/>
    </location>
</feature>
<organism evidence="2 3">
    <name type="scientific">Arthrobacter ginkgonis</name>
    <dbReference type="NCBI Taxonomy" id="1630594"/>
    <lineage>
        <taxon>Bacteria</taxon>
        <taxon>Bacillati</taxon>
        <taxon>Actinomycetota</taxon>
        <taxon>Actinomycetes</taxon>
        <taxon>Micrococcales</taxon>
        <taxon>Micrococcaceae</taxon>
        <taxon>Arthrobacter</taxon>
    </lineage>
</organism>
<keyword evidence="3" id="KW-1185">Reference proteome</keyword>
<protein>
    <recommendedName>
        <fullName evidence="4">3-methyladenine DNA glycosylase</fullName>
    </recommendedName>
</protein>
<accession>A0ABP7BVB2</accession>
<dbReference type="EMBL" id="BAABEO010000006">
    <property type="protein sequence ID" value="GAA3669498.1"/>
    <property type="molecule type" value="Genomic_DNA"/>
</dbReference>
<evidence type="ECO:0000313" key="3">
    <source>
        <dbReference type="Proteomes" id="UP001500752"/>
    </source>
</evidence>
<name>A0ABP7BVB2_9MICC</name>
<comment type="caution">
    <text evidence="2">The sequence shown here is derived from an EMBL/GenBank/DDBJ whole genome shotgun (WGS) entry which is preliminary data.</text>
</comment>
<reference evidence="3" key="1">
    <citation type="journal article" date="2019" name="Int. J. Syst. Evol. Microbiol.">
        <title>The Global Catalogue of Microorganisms (GCM) 10K type strain sequencing project: providing services to taxonomists for standard genome sequencing and annotation.</title>
        <authorList>
            <consortium name="The Broad Institute Genomics Platform"/>
            <consortium name="The Broad Institute Genome Sequencing Center for Infectious Disease"/>
            <person name="Wu L."/>
            <person name="Ma J."/>
        </authorList>
    </citation>
    <scope>NUCLEOTIDE SEQUENCE [LARGE SCALE GENOMIC DNA]</scope>
    <source>
        <strain evidence="3">JCM 30742</strain>
    </source>
</reference>